<reference evidence="3" key="1">
    <citation type="submission" date="2020-09" db="EMBL/GenBank/DDBJ databases">
        <title>Iningainema tapete sp. nov. (Scytonemataceae, Cyanobacteria) from greenhouses in central Florida (USA) produces two types of nodularin with biosynthetic potential for microcystin-LR and anabaenopeptins.</title>
        <authorList>
            <person name="Berthold D.E."/>
            <person name="Lefler F.W."/>
            <person name="Huang I.-S."/>
            <person name="Abdulla H."/>
            <person name="Zimba P.V."/>
            <person name="Laughinghouse H.D. IV."/>
        </authorList>
    </citation>
    <scope>NUCLEOTIDE SEQUENCE</scope>
    <source>
        <strain evidence="3">BLCCT55</strain>
    </source>
</reference>
<dbReference type="Proteomes" id="UP000629098">
    <property type="component" value="Unassembled WGS sequence"/>
</dbReference>
<dbReference type="RefSeq" id="WP_190829898.1">
    <property type="nucleotide sequence ID" value="NZ_CAWPPI010000060.1"/>
</dbReference>
<keyword evidence="1" id="KW-0175">Coiled coil</keyword>
<protein>
    <recommendedName>
        <fullName evidence="5">Uma2 family endonuclease</fullName>
    </recommendedName>
</protein>
<dbReference type="AlphaFoldDB" id="A0A8J6XJN0"/>
<evidence type="ECO:0000256" key="1">
    <source>
        <dbReference type="SAM" id="Coils"/>
    </source>
</evidence>
<feature type="coiled-coil region" evidence="1">
    <location>
        <begin position="72"/>
        <end position="104"/>
    </location>
</feature>
<dbReference type="PANTHER" id="PTHR33352:SF3">
    <property type="entry name" value="SLR1612 PROTEIN"/>
    <property type="match status" value="1"/>
</dbReference>
<feature type="region of interest" description="Disordered" evidence="2">
    <location>
        <begin position="1"/>
        <end position="38"/>
    </location>
</feature>
<sequence length="109" mass="12501">MTIAKPHIQQTNPPGSPRNTLPTMYDLPSEHPEEPGLPDEYHLWQAELLSYTIKPPTYPPDRVFTAIDLNLYAQQQIELERQGKELAQQRAEQLSQRLQQLGINPDDVT</sequence>
<keyword evidence="4" id="KW-1185">Reference proteome</keyword>
<organism evidence="3 4">
    <name type="scientific">Iningainema tapete BLCC-T55</name>
    <dbReference type="NCBI Taxonomy" id="2748662"/>
    <lineage>
        <taxon>Bacteria</taxon>
        <taxon>Bacillati</taxon>
        <taxon>Cyanobacteriota</taxon>
        <taxon>Cyanophyceae</taxon>
        <taxon>Nostocales</taxon>
        <taxon>Scytonemataceae</taxon>
        <taxon>Iningainema tapete</taxon>
    </lineage>
</organism>
<evidence type="ECO:0000313" key="4">
    <source>
        <dbReference type="Proteomes" id="UP000629098"/>
    </source>
</evidence>
<dbReference type="PANTHER" id="PTHR33352">
    <property type="entry name" value="SLR1095 PROTEIN"/>
    <property type="match status" value="1"/>
</dbReference>
<dbReference type="EMBL" id="JACXAE010000060">
    <property type="protein sequence ID" value="MBD2773741.1"/>
    <property type="molecule type" value="Genomic_DNA"/>
</dbReference>
<accession>A0A8J6XJN0</accession>
<comment type="caution">
    <text evidence="3">The sequence shown here is derived from an EMBL/GenBank/DDBJ whole genome shotgun (WGS) entry which is preliminary data.</text>
</comment>
<gene>
    <name evidence="3" type="ORF">ICL16_17100</name>
</gene>
<evidence type="ECO:0008006" key="5">
    <source>
        <dbReference type="Google" id="ProtNLM"/>
    </source>
</evidence>
<evidence type="ECO:0000313" key="3">
    <source>
        <dbReference type="EMBL" id="MBD2773741.1"/>
    </source>
</evidence>
<feature type="compositionally biased region" description="Polar residues" evidence="2">
    <location>
        <begin position="8"/>
        <end position="22"/>
    </location>
</feature>
<feature type="compositionally biased region" description="Basic and acidic residues" evidence="2">
    <location>
        <begin position="28"/>
        <end position="38"/>
    </location>
</feature>
<proteinExistence type="predicted"/>
<name>A0A8J6XJN0_9CYAN</name>
<evidence type="ECO:0000256" key="2">
    <source>
        <dbReference type="SAM" id="MobiDB-lite"/>
    </source>
</evidence>